<accession>A0A8J7CVZ4</accession>
<evidence type="ECO:0000259" key="1">
    <source>
        <dbReference type="Pfam" id="PF19834"/>
    </source>
</evidence>
<name>A0A8J7CVZ4_9RHOB</name>
<dbReference type="InterPro" id="IPR045632">
    <property type="entry name" value="DUF6314"/>
</dbReference>
<feature type="domain" description="DUF6314" evidence="1">
    <location>
        <begin position="38"/>
        <end position="165"/>
    </location>
</feature>
<dbReference type="AlphaFoldDB" id="A0A8J7CVZ4"/>
<organism evidence="2 3">
    <name type="scientific">Mangrovicoccus algicola</name>
    <dbReference type="NCBI Taxonomy" id="2771008"/>
    <lineage>
        <taxon>Bacteria</taxon>
        <taxon>Pseudomonadati</taxon>
        <taxon>Pseudomonadota</taxon>
        <taxon>Alphaproteobacteria</taxon>
        <taxon>Rhodobacterales</taxon>
        <taxon>Paracoccaceae</taxon>
        <taxon>Mangrovicoccus</taxon>
    </lineage>
</organism>
<comment type="caution">
    <text evidence="2">The sequence shown here is derived from an EMBL/GenBank/DDBJ whole genome shotgun (WGS) entry which is preliminary data.</text>
</comment>
<evidence type="ECO:0000313" key="3">
    <source>
        <dbReference type="Proteomes" id="UP000609121"/>
    </source>
</evidence>
<protein>
    <recommendedName>
        <fullName evidence="1">DUF6314 domain-containing protein</fullName>
    </recommendedName>
</protein>
<reference evidence="2" key="1">
    <citation type="submission" date="2020-09" db="EMBL/GenBank/DDBJ databases">
        <title>A novel bacterium of genus Mangrovicoccus, isolated from South China Sea.</title>
        <authorList>
            <person name="Huang H."/>
            <person name="Mo K."/>
            <person name="Hu Y."/>
        </authorList>
    </citation>
    <scope>NUCLEOTIDE SEQUENCE</scope>
    <source>
        <strain evidence="2">HB182678</strain>
    </source>
</reference>
<evidence type="ECO:0000313" key="2">
    <source>
        <dbReference type="EMBL" id="MBE3637092.1"/>
    </source>
</evidence>
<sequence>MGSSSDLSCGASAPCLYGEEARDASLPGAAALFTRDGLAGRWHVRRRIRDARAGGTAQMEGEARFLPDAEGLRYEETGTLTLPGGQRLASGQVYLWRFDPLPRVLFADGRLFHLLDPSRLRTVIRHLCGEDLYTGRYRMHPARWEMLWHVRGPRKDQLSRIAYRRR</sequence>
<proteinExistence type="predicted"/>
<dbReference type="Proteomes" id="UP000609121">
    <property type="component" value="Unassembled WGS sequence"/>
</dbReference>
<dbReference type="RefSeq" id="WP_193179279.1">
    <property type="nucleotide sequence ID" value="NZ_JACVXA010000005.1"/>
</dbReference>
<dbReference type="Pfam" id="PF19834">
    <property type="entry name" value="DUF6314"/>
    <property type="match status" value="1"/>
</dbReference>
<dbReference type="EMBL" id="JACVXA010000005">
    <property type="protein sequence ID" value="MBE3637092.1"/>
    <property type="molecule type" value="Genomic_DNA"/>
</dbReference>
<gene>
    <name evidence="2" type="ORF">ICN82_02585</name>
</gene>
<keyword evidence="3" id="KW-1185">Reference proteome</keyword>